<dbReference type="RefSeq" id="WP_009134769.1">
    <property type="nucleotide sequence ID" value="NZ_CP102250.1"/>
</dbReference>
<evidence type="ECO:0000313" key="1">
    <source>
        <dbReference type="EMBL" id="EHB91914.1"/>
    </source>
</evidence>
<evidence type="ECO:0000313" key="2">
    <source>
        <dbReference type="Proteomes" id="UP000006008"/>
    </source>
</evidence>
<dbReference type="OrthoDB" id="1001951at2"/>
<dbReference type="STRING" id="742725.HMPREF9450_01963"/>
<dbReference type="PATRIC" id="fig|742725.3.peg.2059"/>
<dbReference type="EMBL" id="ADLD01000013">
    <property type="protein sequence ID" value="EHB91914.1"/>
    <property type="molecule type" value="Genomic_DNA"/>
</dbReference>
<comment type="caution">
    <text evidence="1">The sequence shown here is derived from an EMBL/GenBank/DDBJ whole genome shotgun (WGS) entry which is preliminary data.</text>
</comment>
<accession>G5HBE8</accession>
<organism evidence="1 2">
    <name type="scientific">Alistipes indistinctus YIT 12060</name>
    <dbReference type="NCBI Taxonomy" id="742725"/>
    <lineage>
        <taxon>Bacteria</taxon>
        <taxon>Pseudomonadati</taxon>
        <taxon>Bacteroidota</taxon>
        <taxon>Bacteroidia</taxon>
        <taxon>Bacteroidales</taxon>
        <taxon>Rikenellaceae</taxon>
        <taxon>Alistipes</taxon>
    </lineage>
</organism>
<dbReference type="AlphaFoldDB" id="G5HBE8"/>
<dbReference type="GeneID" id="92815013"/>
<protein>
    <submittedName>
        <fullName evidence="1">Uncharacterized protein</fullName>
    </submittedName>
</protein>
<dbReference type="Proteomes" id="UP000006008">
    <property type="component" value="Unassembled WGS sequence"/>
</dbReference>
<gene>
    <name evidence="1" type="ORF">HMPREF9450_01963</name>
</gene>
<keyword evidence="2" id="KW-1185">Reference proteome</keyword>
<name>G5HBE8_9BACT</name>
<sequence length="214" mass="25461">MKTVRKKELAKIKINNLSSRCQFDSEVTHIYDAVKTFVPDAEIVYQVWCNDDNSWTIERALVAIFRNNIVFHVWKYRYPRRHYEISPDFSLLENIDRSAIDHAKRGIEPPQNIGVFTLKKIEDWINFGTLVFLKLQKQNAENHEKIRAFKQTVLSDPDSIWENANEGYIDRNGIRFTFEIRKTGISNEIRLNLTWENKNYETFCRLADNKYDHK</sequence>
<dbReference type="HOGENOM" id="CLU_1264856_0_0_10"/>
<proteinExistence type="predicted"/>
<dbReference type="eggNOG" id="ENOG502ZA4J">
    <property type="taxonomic scope" value="Bacteria"/>
</dbReference>
<reference evidence="1 2" key="1">
    <citation type="submission" date="2011-08" db="EMBL/GenBank/DDBJ databases">
        <title>The Genome Sequence of Alistipes indistinctus YIT 12060.</title>
        <authorList>
            <consortium name="The Broad Institute Genome Sequencing Platform"/>
            <person name="Earl A."/>
            <person name="Ward D."/>
            <person name="Feldgarden M."/>
            <person name="Gevers D."/>
            <person name="Morotomi M."/>
            <person name="Young S.K."/>
            <person name="Zeng Q."/>
            <person name="Gargeya S."/>
            <person name="Fitzgerald M."/>
            <person name="Haas B."/>
            <person name="Abouelleil A."/>
            <person name="Alvarado L."/>
            <person name="Arachchi H.M."/>
            <person name="Berlin A."/>
            <person name="Brown A."/>
            <person name="Chapman S.B."/>
            <person name="Chen Z."/>
            <person name="Dunbar C."/>
            <person name="Freedman E."/>
            <person name="Gearin G."/>
            <person name="Gellesch M."/>
            <person name="Goldberg J."/>
            <person name="Griggs A."/>
            <person name="Gujja S."/>
            <person name="Heiman D."/>
            <person name="Howarth C."/>
            <person name="Larson L."/>
            <person name="Lui A."/>
            <person name="MacDonald P.J.P."/>
            <person name="Montmayeur A."/>
            <person name="Murphy C."/>
            <person name="Neiman D."/>
            <person name="Pearson M."/>
            <person name="Priest M."/>
            <person name="Roberts A."/>
            <person name="Saif S."/>
            <person name="Shea T."/>
            <person name="Shenoy N."/>
            <person name="Sisk P."/>
            <person name="Stolte C."/>
            <person name="Sykes S."/>
            <person name="Wortman J."/>
            <person name="Nusbaum C."/>
            <person name="Birren B."/>
        </authorList>
    </citation>
    <scope>NUCLEOTIDE SEQUENCE [LARGE SCALE GENOMIC DNA]</scope>
    <source>
        <strain evidence="1 2">YIT 12060</strain>
    </source>
</reference>